<name>A0A0S3QVJ9_THET7</name>
<evidence type="ECO:0000313" key="3">
    <source>
        <dbReference type="Proteomes" id="UP000063234"/>
    </source>
</evidence>
<organism evidence="2 3">
    <name type="scientific">Thermosulfidibacter takaii (strain DSM 17441 / JCM 13301 / NBRC 103674 / ABI70S6)</name>
    <dbReference type="NCBI Taxonomy" id="1298851"/>
    <lineage>
        <taxon>Bacteria</taxon>
        <taxon>Pseudomonadati</taxon>
        <taxon>Thermosulfidibacterota</taxon>
        <taxon>Thermosulfidibacteria</taxon>
        <taxon>Thermosulfidibacterales</taxon>
        <taxon>Thermosulfidibacteraceae</taxon>
    </lineage>
</organism>
<gene>
    <name evidence="2" type="ORF">TST_1551</name>
</gene>
<protein>
    <submittedName>
        <fullName evidence="2">Uncharacterized protein</fullName>
    </submittedName>
</protein>
<dbReference type="AlphaFoldDB" id="A0A0S3QVJ9"/>
<evidence type="ECO:0000313" key="2">
    <source>
        <dbReference type="EMBL" id="BAT72337.1"/>
    </source>
</evidence>
<keyword evidence="1" id="KW-1133">Transmembrane helix</keyword>
<keyword evidence="1" id="KW-0812">Transmembrane</keyword>
<dbReference type="EMBL" id="AP013035">
    <property type="protein sequence ID" value="BAT72337.1"/>
    <property type="molecule type" value="Genomic_DNA"/>
</dbReference>
<reference evidence="3" key="1">
    <citation type="journal article" date="2018" name="Science">
        <title>A primordial and reversible TCA cycle in a facultatively chemolithoautotrophic thermophile.</title>
        <authorList>
            <person name="Nunoura T."/>
            <person name="Chikaraishi Y."/>
            <person name="Izaki R."/>
            <person name="Suwa T."/>
            <person name="Sato T."/>
            <person name="Harada T."/>
            <person name="Mori K."/>
            <person name="Kato Y."/>
            <person name="Miyazaki M."/>
            <person name="Shimamura S."/>
            <person name="Yanagawa K."/>
            <person name="Shuto A."/>
            <person name="Ohkouchi N."/>
            <person name="Fujita N."/>
            <person name="Takaki Y."/>
            <person name="Atomi H."/>
            <person name="Takai K."/>
        </authorList>
    </citation>
    <scope>NUCLEOTIDE SEQUENCE [LARGE SCALE GENOMIC DNA]</scope>
    <source>
        <strain evidence="3">DSM 17441 / JCM 13301 / NBRC 103674 / ABI70S6</strain>
    </source>
</reference>
<sequence length="243" mass="27825">MAEKSYQWELLSSNWYCSEFNGEGFLPFPIFFVLFQHMDTTTNTVYTYTSFLVIPLVSTIYHLIYLKIVQALNQKIKKKIVALINLLIYPIMTSTFISFSLFLLKHNDNISIESLLSAIILGTIFCYGSLILAFFPIVSVIFQEMDMQFFLLSLGCALGFSLETVSNLFKKLPSFLETHILYILVIWIVALILSSMFKFFSLRNLHTYRDASEISSSLIWITSISCGVVVAPVIFFLINNALF</sequence>
<accession>A0A0S3QVJ9</accession>
<feature type="transmembrane region" description="Helical" evidence="1">
    <location>
        <begin position="115"/>
        <end position="142"/>
    </location>
</feature>
<proteinExistence type="predicted"/>
<feature type="transmembrane region" description="Helical" evidence="1">
    <location>
        <begin position="45"/>
        <end position="68"/>
    </location>
</feature>
<feature type="transmembrane region" description="Helical" evidence="1">
    <location>
        <begin position="180"/>
        <end position="197"/>
    </location>
</feature>
<dbReference type="KEGG" id="ttk:TST_1551"/>
<dbReference type="STRING" id="1298851.TST_1551"/>
<keyword evidence="3" id="KW-1185">Reference proteome</keyword>
<keyword evidence="1" id="KW-0472">Membrane</keyword>
<evidence type="ECO:0000256" key="1">
    <source>
        <dbReference type="SAM" id="Phobius"/>
    </source>
</evidence>
<feature type="transmembrane region" description="Helical" evidence="1">
    <location>
        <begin position="149"/>
        <end position="168"/>
    </location>
</feature>
<feature type="transmembrane region" description="Helical" evidence="1">
    <location>
        <begin position="218"/>
        <end position="238"/>
    </location>
</feature>
<dbReference type="Proteomes" id="UP000063234">
    <property type="component" value="Chromosome"/>
</dbReference>
<feature type="transmembrane region" description="Helical" evidence="1">
    <location>
        <begin position="80"/>
        <end position="103"/>
    </location>
</feature>